<dbReference type="PANTHER" id="PTHR24320">
    <property type="entry name" value="RETINOL DEHYDROGENASE"/>
    <property type="match status" value="1"/>
</dbReference>
<dbReference type="Gene3D" id="3.40.50.720">
    <property type="entry name" value="NAD(P)-binding Rossmann-like Domain"/>
    <property type="match status" value="1"/>
</dbReference>
<dbReference type="EMBL" id="JARKIB010000344">
    <property type="protein sequence ID" value="KAJ7713381.1"/>
    <property type="molecule type" value="Genomic_DNA"/>
</dbReference>
<reference evidence="3" key="1">
    <citation type="submission" date="2023-03" db="EMBL/GenBank/DDBJ databases">
        <title>Massive genome expansion in bonnet fungi (Mycena s.s.) driven by repeated elements and novel gene families across ecological guilds.</title>
        <authorList>
            <consortium name="Lawrence Berkeley National Laboratory"/>
            <person name="Harder C.B."/>
            <person name="Miyauchi S."/>
            <person name="Viragh M."/>
            <person name="Kuo A."/>
            <person name="Thoen E."/>
            <person name="Andreopoulos B."/>
            <person name="Lu D."/>
            <person name="Skrede I."/>
            <person name="Drula E."/>
            <person name="Henrissat B."/>
            <person name="Morin E."/>
            <person name="Kohler A."/>
            <person name="Barry K."/>
            <person name="LaButti K."/>
            <person name="Morin E."/>
            <person name="Salamov A."/>
            <person name="Lipzen A."/>
            <person name="Mereny Z."/>
            <person name="Hegedus B."/>
            <person name="Baldrian P."/>
            <person name="Stursova M."/>
            <person name="Weitz H."/>
            <person name="Taylor A."/>
            <person name="Grigoriev I.V."/>
            <person name="Nagy L.G."/>
            <person name="Martin F."/>
            <person name="Kauserud H."/>
        </authorList>
    </citation>
    <scope>NUCLEOTIDE SEQUENCE</scope>
    <source>
        <strain evidence="3">CBHHK182m</strain>
    </source>
</reference>
<sequence length="323" mass="34451">MASPAFSSTTTAAEVANAFSDEIRGKNVLITGTSLGGIGFETAVAIAKYASLVVITGYNAERLKLSEDAIKKAVPSANVHQLVLDLSSLTDVRRAAEVFNADPLPLHVLIHNAAATIGPFRLTVDNLESQFATDHFGPFLLTKLLASKLLAASTLNFTPRVIFLSSAGHARGAGVDFTVLEHPDAAKYEISQAYFQAKSANILTAIELSKRSKGAINAYSLSPGVIFTNLAQKEESRAEFQALGMLGPDGLPNEQKFQWKTLQQGAATTVVAAFDPRLDDSPGAYLNDCVIATESVAHHSSDPANAKKLWTITEKIIGETFSF</sequence>
<dbReference type="GO" id="GO:0016491">
    <property type="term" value="F:oxidoreductase activity"/>
    <property type="evidence" value="ECO:0007669"/>
    <property type="project" value="UniProtKB-KW"/>
</dbReference>
<name>A0AAD7H7G2_9AGAR</name>
<evidence type="ECO:0000313" key="3">
    <source>
        <dbReference type="EMBL" id="KAJ7713381.1"/>
    </source>
</evidence>
<keyword evidence="4" id="KW-1185">Reference proteome</keyword>
<protein>
    <submittedName>
        <fullName evidence="3">Uncharacterized protein</fullName>
    </submittedName>
</protein>
<dbReference type="SUPFAM" id="SSF51735">
    <property type="entry name" value="NAD(P)-binding Rossmann-fold domains"/>
    <property type="match status" value="1"/>
</dbReference>
<dbReference type="InterPro" id="IPR002347">
    <property type="entry name" value="SDR_fam"/>
</dbReference>
<keyword evidence="2" id="KW-0560">Oxidoreductase</keyword>
<comment type="caution">
    <text evidence="3">The sequence shown here is derived from an EMBL/GenBank/DDBJ whole genome shotgun (WGS) entry which is preliminary data.</text>
</comment>
<dbReference type="Pfam" id="PF00106">
    <property type="entry name" value="adh_short"/>
    <property type="match status" value="1"/>
</dbReference>
<dbReference type="AlphaFoldDB" id="A0AAD7H7G2"/>
<comment type="similarity">
    <text evidence="1">Belongs to the short-chain dehydrogenases/reductases (SDR) family.</text>
</comment>
<organism evidence="3 4">
    <name type="scientific">Mycena metata</name>
    <dbReference type="NCBI Taxonomy" id="1033252"/>
    <lineage>
        <taxon>Eukaryota</taxon>
        <taxon>Fungi</taxon>
        <taxon>Dikarya</taxon>
        <taxon>Basidiomycota</taxon>
        <taxon>Agaricomycotina</taxon>
        <taxon>Agaricomycetes</taxon>
        <taxon>Agaricomycetidae</taxon>
        <taxon>Agaricales</taxon>
        <taxon>Marasmiineae</taxon>
        <taxon>Mycenaceae</taxon>
        <taxon>Mycena</taxon>
    </lineage>
</organism>
<evidence type="ECO:0000313" key="4">
    <source>
        <dbReference type="Proteomes" id="UP001215598"/>
    </source>
</evidence>
<accession>A0AAD7H7G2</accession>
<evidence type="ECO:0000256" key="1">
    <source>
        <dbReference type="ARBA" id="ARBA00006484"/>
    </source>
</evidence>
<gene>
    <name evidence="3" type="ORF">B0H16DRAFT_1899534</name>
</gene>
<evidence type="ECO:0000256" key="2">
    <source>
        <dbReference type="ARBA" id="ARBA00023002"/>
    </source>
</evidence>
<dbReference type="InterPro" id="IPR036291">
    <property type="entry name" value="NAD(P)-bd_dom_sf"/>
</dbReference>
<proteinExistence type="inferred from homology"/>
<dbReference type="PANTHER" id="PTHR24320:SF283">
    <property type="entry name" value="RETINOL DEHYDROGENASE 11"/>
    <property type="match status" value="1"/>
</dbReference>
<dbReference type="Proteomes" id="UP001215598">
    <property type="component" value="Unassembled WGS sequence"/>
</dbReference>